<organism evidence="2 3">
    <name type="scientific">Claviceps aff. purpurea</name>
    <dbReference type="NCBI Taxonomy" id="1967640"/>
    <lineage>
        <taxon>Eukaryota</taxon>
        <taxon>Fungi</taxon>
        <taxon>Dikarya</taxon>
        <taxon>Ascomycota</taxon>
        <taxon>Pezizomycotina</taxon>
        <taxon>Sordariomycetes</taxon>
        <taxon>Hypocreomycetidae</taxon>
        <taxon>Hypocreales</taxon>
        <taxon>Clavicipitaceae</taxon>
        <taxon>Claviceps</taxon>
    </lineage>
</organism>
<gene>
    <name evidence="2" type="ORF">E4U09_003784</name>
</gene>
<keyword evidence="3" id="KW-1185">Reference proteome</keyword>
<dbReference type="AlphaFoldDB" id="A0A9P7QQ64"/>
<feature type="compositionally biased region" description="Low complexity" evidence="1">
    <location>
        <begin position="443"/>
        <end position="475"/>
    </location>
</feature>
<comment type="caution">
    <text evidence="2">The sequence shown here is derived from an EMBL/GenBank/DDBJ whole genome shotgun (WGS) entry which is preliminary data.</text>
</comment>
<feature type="region of interest" description="Disordered" evidence="1">
    <location>
        <begin position="428"/>
        <end position="482"/>
    </location>
</feature>
<sequence>MPLRPQLQEVDPQTPPQHQKPGPKPTPLSEPIQQYYTHHTRNRQTFSNQKRLEVLAYLKNHVVYAPTVAPSKRGDWRPATIPEAAAFFNISHHTVRSWRRQQDKILAEAGLPTSEPSPTLTAETRTGGGDMPPVPETAQGSETTTARNSEATAQSSEATTAQIPKTMAVQSHVLTTTPTPNLNPIPQRKRRGPMPKSLSEREPKRLKPVTKIQRTYNNRQRIEVLAYLQNHIVYAPTMGPAQRGDWRSPTIGEAADFFKISANTIKSWRKQQDKILAKAGLSTLEPSPSLTTEPQPENRDMPPVSEAAQSSEAATAQSSEATATPTPAPQRKRRGPKPKPLSERKPKRLKPVTQIQRTYNNRQRLQVLAYLQNHIVYAPTMGPAQRGDWRPPTIGEAADFFKISANTIKTWRKQQDKILAKAGIPTLKAKPQPAPEAETAGASETTGQSSETTGQTFETTTAQSSATTAAQVSEAKTITTTP</sequence>
<feature type="compositionally biased region" description="Polar residues" evidence="1">
    <location>
        <begin position="114"/>
        <end position="124"/>
    </location>
</feature>
<feature type="compositionally biased region" description="Low complexity" evidence="1">
    <location>
        <begin position="149"/>
        <end position="162"/>
    </location>
</feature>
<evidence type="ECO:0000256" key="1">
    <source>
        <dbReference type="SAM" id="MobiDB-lite"/>
    </source>
</evidence>
<feature type="compositionally biased region" description="Low complexity" evidence="1">
    <location>
        <begin position="305"/>
        <end position="325"/>
    </location>
</feature>
<feature type="compositionally biased region" description="Polar residues" evidence="1">
    <location>
        <begin position="138"/>
        <end position="148"/>
    </location>
</feature>
<dbReference type="Proteomes" id="UP000707071">
    <property type="component" value="Unassembled WGS sequence"/>
</dbReference>
<feature type="compositionally biased region" description="Low complexity" evidence="1">
    <location>
        <begin position="174"/>
        <end position="186"/>
    </location>
</feature>
<feature type="region of interest" description="Disordered" evidence="1">
    <location>
        <begin position="1"/>
        <end position="31"/>
    </location>
</feature>
<dbReference type="EMBL" id="SRRH01000030">
    <property type="protein sequence ID" value="KAG6302109.1"/>
    <property type="molecule type" value="Genomic_DNA"/>
</dbReference>
<reference evidence="2 3" key="1">
    <citation type="journal article" date="2020" name="bioRxiv">
        <title>Whole genome comparisons of ergot fungi reveals the divergence and evolution of species within the genus Claviceps are the result of varying mechanisms driving genome evolution and host range expansion.</title>
        <authorList>
            <person name="Wyka S.A."/>
            <person name="Mondo S.J."/>
            <person name="Liu M."/>
            <person name="Dettman J."/>
            <person name="Nalam V."/>
            <person name="Broders K.D."/>
        </authorList>
    </citation>
    <scope>NUCLEOTIDE SEQUENCE [LARGE SCALE GENOMIC DNA]</scope>
    <source>
        <strain evidence="2 3">Clav52</strain>
    </source>
</reference>
<feature type="region of interest" description="Disordered" evidence="1">
    <location>
        <begin position="279"/>
        <end position="357"/>
    </location>
</feature>
<name>A0A9P7QQ64_9HYPO</name>
<evidence type="ECO:0000313" key="3">
    <source>
        <dbReference type="Proteomes" id="UP000707071"/>
    </source>
</evidence>
<protein>
    <submittedName>
        <fullName evidence="2">Uncharacterized protein</fullName>
    </submittedName>
</protein>
<feature type="compositionally biased region" description="Polar residues" evidence="1">
    <location>
        <begin position="284"/>
        <end position="295"/>
    </location>
</feature>
<accession>A0A9P7QQ64</accession>
<proteinExistence type="predicted"/>
<evidence type="ECO:0000313" key="2">
    <source>
        <dbReference type="EMBL" id="KAG6302109.1"/>
    </source>
</evidence>
<feature type="region of interest" description="Disordered" evidence="1">
    <location>
        <begin position="108"/>
        <end position="205"/>
    </location>
</feature>